<evidence type="ECO:0000313" key="1">
    <source>
        <dbReference type="EMBL" id="SCW66661.1"/>
    </source>
</evidence>
<evidence type="ECO:0008006" key="3">
    <source>
        <dbReference type="Google" id="ProtNLM"/>
    </source>
</evidence>
<reference evidence="2" key="1">
    <citation type="submission" date="2016-10" db="EMBL/GenBank/DDBJ databases">
        <authorList>
            <person name="Varghese N."/>
            <person name="Submissions S."/>
        </authorList>
    </citation>
    <scope>NUCLEOTIDE SEQUENCE [LARGE SCALE GENOMIC DNA]</scope>
    <source>
        <strain evidence="2">CGMCC 1.3431</strain>
    </source>
</reference>
<keyword evidence="2" id="KW-1185">Reference proteome</keyword>
<dbReference type="GO" id="GO:0016788">
    <property type="term" value="F:hydrolase activity, acting on ester bonds"/>
    <property type="evidence" value="ECO:0007669"/>
    <property type="project" value="InterPro"/>
</dbReference>
<dbReference type="InterPro" id="IPR008947">
    <property type="entry name" value="PLipase_C/P1_nuclease_dom_sf"/>
</dbReference>
<gene>
    <name evidence="1" type="ORF">SAMN02927928_2544</name>
</gene>
<protein>
    <recommendedName>
        <fullName evidence="3">S1/P1 Nuclease</fullName>
    </recommendedName>
</protein>
<dbReference type="Gene3D" id="1.10.575.10">
    <property type="entry name" value="P1 Nuclease"/>
    <property type="match status" value="1"/>
</dbReference>
<dbReference type="OrthoDB" id="267579at2"/>
<dbReference type="RefSeq" id="WP_090648541.1">
    <property type="nucleotide sequence ID" value="NZ_CBCRYE010000002.1"/>
</dbReference>
<evidence type="ECO:0000313" key="2">
    <source>
        <dbReference type="Proteomes" id="UP000199150"/>
    </source>
</evidence>
<dbReference type="EMBL" id="FMTS01000004">
    <property type="protein sequence ID" value="SCW66661.1"/>
    <property type="molecule type" value="Genomic_DNA"/>
</dbReference>
<dbReference type="STRING" id="260084.SAMN02927928_2544"/>
<name>A0A1G4SCB9_9CAUL</name>
<dbReference type="Proteomes" id="UP000199150">
    <property type="component" value="Unassembled WGS sequence"/>
</dbReference>
<dbReference type="AlphaFoldDB" id="A0A1G4SCB9"/>
<dbReference type="SUPFAM" id="SSF48537">
    <property type="entry name" value="Phospholipase C/P1 nuclease"/>
    <property type="match status" value="1"/>
</dbReference>
<proteinExistence type="predicted"/>
<organism evidence="1 2">
    <name type="scientific">Asticcacaulis taihuensis</name>
    <dbReference type="NCBI Taxonomy" id="260084"/>
    <lineage>
        <taxon>Bacteria</taxon>
        <taxon>Pseudomonadati</taxon>
        <taxon>Pseudomonadota</taxon>
        <taxon>Alphaproteobacteria</taxon>
        <taxon>Caulobacterales</taxon>
        <taxon>Caulobacteraceae</taxon>
        <taxon>Asticcacaulis</taxon>
    </lineage>
</organism>
<accession>A0A1G4SCB9</accession>
<sequence>MRLKTLLASLLIGSALVGTVAAGAAWAWGSSGHRMIGEMALKSLPDYMPAFLRTPQAISDVGEYAREPDRWRGAGKVHDNDRDVAHFIDLDDDGNTLAGVSLDNLLANRSDYEAALRAKGVEPYKAGYLPYATVDAWQQVVKDMAFWRVLTYVEARETDRTKKAWYRADLARREDLTLRDIGILAHYVGDSTNPMHLSIHYNGWGDFPNPNGFTMEKVHSPLEGVYVHDTVREDDIAAAMGDYVPCTAPIMTCVTGRFKPSFAKVIPMYQMEKDGGFTAGDPRGKAFMVERLGRGAGDLRDALLDAWRESKTMQVGYKAGSYDDFVGGRIADPWEVLYGDD</sequence>